<feature type="region of interest" description="Disordered" evidence="1">
    <location>
        <begin position="136"/>
        <end position="184"/>
    </location>
</feature>
<reference evidence="2" key="1">
    <citation type="submission" date="2020-11" db="EMBL/GenBank/DDBJ databases">
        <authorList>
            <consortium name="DOE Joint Genome Institute"/>
            <person name="Ahrendt S."/>
            <person name="Riley R."/>
            <person name="Andreopoulos W."/>
            <person name="Labutti K."/>
            <person name="Pangilinan J."/>
            <person name="Ruiz-Duenas F.J."/>
            <person name="Barrasa J.M."/>
            <person name="Sanchez-Garcia M."/>
            <person name="Camarero S."/>
            <person name="Miyauchi S."/>
            <person name="Serrano A."/>
            <person name="Linde D."/>
            <person name="Babiker R."/>
            <person name="Drula E."/>
            <person name="Ayuso-Fernandez I."/>
            <person name="Pacheco R."/>
            <person name="Padilla G."/>
            <person name="Ferreira P."/>
            <person name="Barriuso J."/>
            <person name="Kellner H."/>
            <person name="Castanera R."/>
            <person name="Alfaro M."/>
            <person name="Ramirez L."/>
            <person name="Pisabarro A.G."/>
            <person name="Kuo A."/>
            <person name="Tritt A."/>
            <person name="Lipzen A."/>
            <person name="He G."/>
            <person name="Yan M."/>
            <person name="Ng V."/>
            <person name="Cullen D."/>
            <person name="Martin F."/>
            <person name="Rosso M.-N."/>
            <person name="Henrissat B."/>
            <person name="Hibbett D."/>
            <person name="Martinez A.T."/>
            <person name="Grigoriev I.V."/>
        </authorList>
    </citation>
    <scope>NUCLEOTIDE SEQUENCE</scope>
    <source>
        <strain evidence="2">CBS 247.69</strain>
    </source>
</reference>
<dbReference type="Proteomes" id="UP000807353">
    <property type="component" value="Unassembled WGS sequence"/>
</dbReference>
<sequence length="634" mass="69034">MHALHSLAHRAPPATRTRVRWQPYNSISGSSCSSISSRSPSAVLPNTPSYVTPSPPVVTPSVEFDRIRPTLNSTSQVLKDNNIRDPIKNKYAIGLVDQAVKSLCEIWHPQDIPVVFLTPPRGMVGTSFESTLLMEQKPPQQRHRNTQLPSPVSPCTQSSPLSLTVPPTAIQQGPHTTFQNAAGPGVSRSNLVPIKGFVHEVLRRSRTSGCVLQTALCYLEAIRSKVPELVSQERAGHGTIDESVSADRITLATDTELALEAEFNMYPDPPTTTEKYIDEDSVNTIRISSNESNQRYNPFITQEPLTLGNKFISGTPSPLPLLPSPLLCPRRAFLASLILASKFTQDKCYSNRAWAKLSGLPPREIGRCERALGEALEWRLWVGKLPTPQASPSSTISTTTRPILRSQSEHLIFATTATQSSSTQCEPGVPLAMLSPDGSSRGGLRRCATLPANAYRSHLDQGSWRTCHIPVSNRVQYTQSPNAANLPSTLLNKPIVSSLTSSSVPIYMDQCTSPSPDTPGLTYSPSSTESSSGDHTIQMTTFLDDPMLPYNPNIGVVGTEAWPWLDHPDGPFLHAKVSLPAFPGSINTRNTSTSSQPISILPTAWDKSPQIKMVPCVEPNQVWGENGVLLLPSQ</sequence>
<keyword evidence="3" id="KW-1185">Reference proteome</keyword>
<dbReference type="CDD" id="cd20557">
    <property type="entry name" value="CYCLIN_ScPCL1-like"/>
    <property type="match status" value="1"/>
</dbReference>
<accession>A0A9P6CQ60</accession>
<evidence type="ECO:0000313" key="3">
    <source>
        <dbReference type="Proteomes" id="UP000807353"/>
    </source>
</evidence>
<feature type="region of interest" description="Disordered" evidence="1">
    <location>
        <begin position="514"/>
        <end position="534"/>
    </location>
</feature>
<dbReference type="InterPro" id="IPR013922">
    <property type="entry name" value="Cyclin_PHO80-like"/>
</dbReference>
<organism evidence="2 3">
    <name type="scientific">Collybia nuda</name>
    <dbReference type="NCBI Taxonomy" id="64659"/>
    <lineage>
        <taxon>Eukaryota</taxon>
        <taxon>Fungi</taxon>
        <taxon>Dikarya</taxon>
        <taxon>Basidiomycota</taxon>
        <taxon>Agaricomycotina</taxon>
        <taxon>Agaricomycetes</taxon>
        <taxon>Agaricomycetidae</taxon>
        <taxon>Agaricales</taxon>
        <taxon>Tricholomatineae</taxon>
        <taxon>Clitocybaceae</taxon>
        <taxon>Collybia</taxon>
    </lineage>
</organism>
<dbReference type="OrthoDB" id="286814at2759"/>
<dbReference type="GO" id="GO:0016538">
    <property type="term" value="F:cyclin-dependent protein serine/threonine kinase regulator activity"/>
    <property type="evidence" value="ECO:0007669"/>
    <property type="project" value="TreeGrafter"/>
</dbReference>
<dbReference type="GO" id="GO:0000307">
    <property type="term" value="C:cyclin-dependent protein kinase holoenzyme complex"/>
    <property type="evidence" value="ECO:0007669"/>
    <property type="project" value="TreeGrafter"/>
</dbReference>
<evidence type="ECO:0000313" key="2">
    <source>
        <dbReference type="EMBL" id="KAF9469900.1"/>
    </source>
</evidence>
<evidence type="ECO:0008006" key="4">
    <source>
        <dbReference type="Google" id="ProtNLM"/>
    </source>
</evidence>
<dbReference type="EMBL" id="MU150229">
    <property type="protein sequence ID" value="KAF9469900.1"/>
    <property type="molecule type" value="Genomic_DNA"/>
</dbReference>
<dbReference type="GO" id="GO:0005634">
    <property type="term" value="C:nucleus"/>
    <property type="evidence" value="ECO:0007669"/>
    <property type="project" value="TreeGrafter"/>
</dbReference>
<dbReference type="GO" id="GO:0019901">
    <property type="term" value="F:protein kinase binding"/>
    <property type="evidence" value="ECO:0007669"/>
    <property type="project" value="InterPro"/>
</dbReference>
<dbReference type="Gene3D" id="1.10.472.10">
    <property type="entry name" value="Cyclin-like"/>
    <property type="match status" value="1"/>
</dbReference>
<gene>
    <name evidence="2" type="ORF">BDZ94DRAFT_39116</name>
</gene>
<dbReference type="PANTHER" id="PTHR15615:SF36">
    <property type="entry name" value="PHO85 CYCLIN-5"/>
    <property type="match status" value="1"/>
</dbReference>
<evidence type="ECO:0000256" key="1">
    <source>
        <dbReference type="SAM" id="MobiDB-lite"/>
    </source>
</evidence>
<protein>
    <recommendedName>
        <fullName evidence="4">G1/S-specific cyclin pas1</fullName>
    </recommendedName>
</protein>
<dbReference type="AlphaFoldDB" id="A0A9P6CQ60"/>
<proteinExistence type="predicted"/>
<comment type="caution">
    <text evidence="2">The sequence shown here is derived from an EMBL/GenBank/DDBJ whole genome shotgun (WGS) entry which is preliminary data.</text>
</comment>
<feature type="compositionally biased region" description="Polar residues" evidence="1">
    <location>
        <begin position="169"/>
        <end position="180"/>
    </location>
</feature>
<name>A0A9P6CQ60_9AGAR</name>
<feature type="compositionally biased region" description="Polar residues" evidence="1">
    <location>
        <begin position="146"/>
        <end position="162"/>
    </location>
</feature>
<dbReference type="PANTHER" id="PTHR15615">
    <property type="match status" value="1"/>
</dbReference>